<dbReference type="EMBL" id="JAIOIU010000039">
    <property type="protein sequence ID" value="MBZ0159244.1"/>
    <property type="molecule type" value="Genomic_DNA"/>
</dbReference>
<name>A0AAJ1AH41_9BACT</name>
<accession>A0AAJ1AH41</accession>
<evidence type="ECO:0000313" key="1">
    <source>
        <dbReference type="EMBL" id="MBZ0159244.1"/>
    </source>
</evidence>
<gene>
    <name evidence="1" type="ORF">K8G79_03765</name>
</gene>
<reference evidence="1 2" key="1">
    <citation type="journal article" date="2021" name="bioRxiv">
        <title>Unraveling nitrogen, sulfur and carbon metabolic pathways and microbial community transcriptional responses to substrate deprivation and toxicity stresses in a bioreactor mimicking anoxic brackish coastal sediment conditions.</title>
        <authorList>
            <person name="Martins P.D."/>
            <person name="Echeveste M.J."/>
            <person name="Arshad A."/>
            <person name="Kurth J."/>
            <person name="Ouboter H."/>
            <person name="Jetten M.S.M."/>
            <person name="Welte C.U."/>
        </authorList>
    </citation>
    <scope>NUCLEOTIDE SEQUENCE [LARGE SCALE GENOMIC DNA]</scope>
    <source>
        <strain evidence="1">MAG_38</strain>
    </source>
</reference>
<sequence>MHWEVQITGDTSDLRMLVDSLETGDVQLGESEHGYVLRALEFESLDSADAVRDLAIEIVTVLSGSARLALGTHQSLNVGAVYHVRPDGKRDITLFAEPGVIRLRGMPVTLMLTRADGTTEAHKSADPVAQWLPLAMGNPAVARALRLRNVDELG</sequence>
<evidence type="ECO:0000313" key="2">
    <source>
        <dbReference type="Proteomes" id="UP001197609"/>
    </source>
</evidence>
<dbReference type="AlphaFoldDB" id="A0AAJ1AH41"/>
<proteinExistence type="predicted"/>
<comment type="caution">
    <text evidence="1">The sequence shown here is derived from an EMBL/GenBank/DDBJ whole genome shotgun (WGS) entry which is preliminary data.</text>
</comment>
<protein>
    <submittedName>
        <fullName evidence="1">Uncharacterized protein</fullName>
    </submittedName>
</protein>
<dbReference type="Proteomes" id="UP001197609">
    <property type="component" value="Unassembled WGS sequence"/>
</dbReference>
<organism evidence="1 2">
    <name type="scientific">Candidatus Methylomirabilis tolerans</name>
    <dbReference type="NCBI Taxonomy" id="3123416"/>
    <lineage>
        <taxon>Bacteria</taxon>
        <taxon>Candidatus Methylomirabilota</taxon>
        <taxon>Candidatus Methylomirabilia</taxon>
        <taxon>Candidatus Methylomirabilales</taxon>
        <taxon>Candidatus Methylomirabilaceae</taxon>
        <taxon>Candidatus Methylomirabilis</taxon>
    </lineage>
</organism>